<dbReference type="PANTHER" id="PTHR30137:SF6">
    <property type="entry name" value="LUCIFERASE-LIKE MONOOXYGENASE"/>
    <property type="match status" value="1"/>
</dbReference>
<comment type="similarity">
    <text evidence="1">To bacterial alkanal monooxygenase alpha and beta chains.</text>
</comment>
<gene>
    <name evidence="3" type="ORF">GCM10010411_18010</name>
</gene>
<comment type="caution">
    <text evidence="3">The sequence shown here is derived from an EMBL/GenBank/DDBJ whole genome shotgun (WGS) entry which is preliminary data.</text>
</comment>
<evidence type="ECO:0000313" key="4">
    <source>
        <dbReference type="Proteomes" id="UP001501509"/>
    </source>
</evidence>
<accession>A0ABN3PJ55</accession>
<keyword evidence="4" id="KW-1185">Reference proteome</keyword>
<proteinExistence type="predicted"/>
<reference evidence="3 4" key="1">
    <citation type="journal article" date="2019" name="Int. J. Syst. Evol. Microbiol.">
        <title>The Global Catalogue of Microorganisms (GCM) 10K type strain sequencing project: providing services to taxonomists for standard genome sequencing and annotation.</title>
        <authorList>
            <consortium name="The Broad Institute Genomics Platform"/>
            <consortium name="The Broad Institute Genome Sequencing Center for Infectious Disease"/>
            <person name="Wu L."/>
            <person name="Ma J."/>
        </authorList>
    </citation>
    <scope>NUCLEOTIDE SEQUENCE [LARGE SCALE GENOMIC DNA]</scope>
    <source>
        <strain evidence="3 4">JCM 6833</strain>
    </source>
</reference>
<dbReference type="PANTHER" id="PTHR30137">
    <property type="entry name" value="LUCIFERASE-LIKE MONOOXYGENASE"/>
    <property type="match status" value="1"/>
</dbReference>
<evidence type="ECO:0000256" key="1">
    <source>
        <dbReference type="ARBA" id="ARBA00007789"/>
    </source>
</evidence>
<evidence type="ECO:0000313" key="3">
    <source>
        <dbReference type="EMBL" id="GAA2585693.1"/>
    </source>
</evidence>
<protein>
    <submittedName>
        <fullName evidence="3">LLM class flavin-dependent oxidoreductase</fullName>
    </submittedName>
</protein>
<evidence type="ECO:0000259" key="2">
    <source>
        <dbReference type="Pfam" id="PF00296"/>
    </source>
</evidence>
<dbReference type="InterPro" id="IPR036661">
    <property type="entry name" value="Luciferase-like_sf"/>
</dbReference>
<dbReference type="SUPFAM" id="SSF51679">
    <property type="entry name" value="Bacterial luciferase-like"/>
    <property type="match status" value="1"/>
</dbReference>
<dbReference type="InterPro" id="IPR050766">
    <property type="entry name" value="Bact_Lucif_Oxidored"/>
</dbReference>
<dbReference type="RefSeq" id="WP_344539531.1">
    <property type="nucleotide sequence ID" value="NZ_BAAATD010000002.1"/>
</dbReference>
<organism evidence="3 4">
    <name type="scientific">Actinomadura fulvescens</name>
    <dbReference type="NCBI Taxonomy" id="46160"/>
    <lineage>
        <taxon>Bacteria</taxon>
        <taxon>Bacillati</taxon>
        <taxon>Actinomycetota</taxon>
        <taxon>Actinomycetes</taxon>
        <taxon>Streptosporangiales</taxon>
        <taxon>Thermomonosporaceae</taxon>
        <taxon>Actinomadura</taxon>
    </lineage>
</organism>
<dbReference type="NCBIfam" id="TIGR03558">
    <property type="entry name" value="oxido_grp_1"/>
    <property type="match status" value="1"/>
</dbReference>
<dbReference type="Proteomes" id="UP001501509">
    <property type="component" value="Unassembled WGS sequence"/>
</dbReference>
<feature type="domain" description="Luciferase-like" evidence="2">
    <location>
        <begin position="16"/>
        <end position="299"/>
    </location>
</feature>
<sequence>MAAGIAISVHDTAPVWRGDTAGEALRRSVDLARAVEGFGYRRYWVAEHHNTPALATSSPAVLAGPILAATETIRVGSGAVLLPNHSPLVVAEQFGVLGGLFPGRVDLGLGRATGGSPESAARLGDPRRLDFGDALAELRDYFAGGSAGVRAIPEPVEPPEFWIVGSSPGSAANAGRLGLPYVYAHAIVGGGAPAALEAYRKAFRPSSQLTEPYAGVAVIVVASDSGQRAHRLARSFVYGQILMRTVDPETVLPTEEETAAHRFSSAEERFLKERIDPQFVGTPEEIAPRLGGLLRQTRADELFVLTQVPDHEARVRSYELTAKIVSSL</sequence>
<dbReference type="Gene3D" id="3.20.20.30">
    <property type="entry name" value="Luciferase-like domain"/>
    <property type="match status" value="1"/>
</dbReference>
<name>A0ABN3PJ55_9ACTN</name>
<dbReference type="Pfam" id="PF00296">
    <property type="entry name" value="Bac_luciferase"/>
    <property type="match status" value="1"/>
</dbReference>
<dbReference type="InterPro" id="IPR011251">
    <property type="entry name" value="Luciferase-like_dom"/>
</dbReference>
<dbReference type="EMBL" id="BAAATD010000002">
    <property type="protein sequence ID" value="GAA2585693.1"/>
    <property type="molecule type" value="Genomic_DNA"/>
</dbReference>
<dbReference type="InterPro" id="IPR019949">
    <property type="entry name" value="CmoO-like"/>
</dbReference>